<protein>
    <recommendedName>
        <fullName evidence="3">VCBS repeat protein</fullName>
    </recommendedName>
</protein>
<proteinExistence type="predicted"/>
<organism evidence="1 2">
    <name type="scientific">Mesobacillus foraminis</name>
    <dbReference type="NCBI Taxonomy" id="279826"/>
    <lineage>
        <taxon>Bacteria</taxon>
        <taxon>Bacillati</taxon>
        <taxon>Bacillota</taxon>
        <taxon>Bacilli</taxon>
        <taxon>Bacillales</taxon>
        <taxon>Bacillaceae</taxon>
        <taxon>Mesobacillus</taxon>
    </lineage>
</organism>
<evidence type="ECO:0000313" key="1">
    <source>
        <dbReference type="EMBL" id="TCN19737.1"/>
    </source>
</evidence>
<name>A0A4R2AZY9_9BACI</name>
<dbReference type="InterPro" id="IPR028994">
    <property type="entry name" value="Integrin_alpha_N"/>
</dbReference>
<sequence length="281" mass="32723">MRKILLFTILLSVILNISPIFTHAEVNLKKDLMKVINAFLPPNSTLVIPKEPKSIKPYQLYDFNQDGHEEIIFTFEIKAKDQPNPSQFGVIVLRKENEKWEKTWETQTKGVGLDYSGFADITGDGIKEYLFGVTIGASSGSKLEIFKWNNNSLKMIAQVPYHMMELLRNKKVGMAVWQRYIADTYFVDVLKWNGDKLVLDEELYFNYYPTIEKFYNDKISKMDAWFYWYTLADAQIKAKQFEKAKSSIQKGTSLAKELSIPDAIENFKKLNDKLEKKKKFH</sequence>
<accession>A0A4R2AZY9</accession>
<keyword evidence="2" id="KW-1185">Reference proteome</keyword>
<evidence type="ECO:0008006" key="3">
    <source>
        <dbReference type="Google" id="ProtNLM"/>
    </source>
</evidence>
<gene>
    <name evidence="1" type="ORF">EV146_11640</name>
</gene>
<dbReference type="SUPFAM" id="SSF69318">
    <property type="entry name" value="Integrin alpha N-terminal domain"/>
    <property type="match status" value="1"/>
</dbReference>
<dbReference type="EMBL" id="SLVV01000016">
    <property type="protein sequence ID" value="TCN19737.1"/>
    <property type="molecule type" value="Genomic_DNA"/>
</dbReference>
<dbReference type="AlphaFoldDB" id="A0A4R2AZY9"/>
<comment type="caution">
    <text evidence="1">The sequence shown here is derived from an EMBL/GenBank/DDBJ whole genome shotgun (WGS) entry which is preliminary data.</text>
</comment>
<evidence type="ECO:0000313" key="2">
    <source>
        <dbReference type="Proteomes" id="UP000295689"/>
    </source>
</evidence>
<dbReference type="Proteomes" id="UP000295689">
    <property type="component" value="Unassembled WGS sequence"/>
</dbReference>
<reference evidence="1 2" key="1">
    <citation type="journal article" date="2015" name="Stand. Genomic Sci.">
        <title>Genomic Encyclopedia of Bacterial and Archaeal Type Strains, Phase III: the genomes of soil and plant-associated and newly described type strains.</title>
        <authorList>
            <person name="Whitman W.B."/>
            <person name="Woyke T."/>
            <person name="Klenk H.P."/>
            <person name="Zhou Y."/>
            <person name="Lilburn T.G."/>
            <person name="Beck B.J."/>
            <person name="De Vos P."/>
            <person name="Vandamme P."/>
            <person name="Eisen J.A."/>
            <person name="Garrity G."/>
            <person name="Hugenholtz P."/>
            <person name="Kyrpides N.C."/>
        </authorList>
    </citation>
    <scope>NUCLEOTIDE SEQUENCE [LARGE SCALE GENOMIC DNA]</scope>
    <source>
        <strain evidence="1 2">CV53</strain>
    </source>
</reference>
<dbReference type="RefSeq" id="WP_132011266.1">
    <property type="nucleotide sequence ID" value="NZ_JABUHM010000017.1"/>
</dbReference>